<dbReference type="AlphaFoldDB" id="A0A1I2THV2"/>
<gene>
    <name evidence="1" type="ORF">SAMN05216175_109168</name>
</gene>
<name>A0A1I2THV2_9GAMM</name>
<protein>
    <submittedName>
        <fullName evidence="1">Uncharacterized protein</fullName>
    </submittedName>
</protein>
<evidence type="ECO:0000313" key="2">
    <source>
        <dbReference type="Proteomes" id="UP000198623"/>
    </source>
</evidence>
<dbReference type="RefSeq" id="WP_090728696.1">
    <property type="nucleotide sequence ID" value="NZ_FOOU01000009.1"/>
</dbReference>
<dbReference type="InterPro" id="IPR054213">
    <property type="entry name" value="DUF6920"/>
</dbReference>
<dbReference type="OrthoDB" id="3671061at2"/>
<reference evidence="2" key="1">
    <citation type="submission" date="2016-10" db="EMBL/GenBank/DDBJ databases">
        <authorList>
            <person name="Varghese N."/>
            <person name="Submissions S."/>
        </authorList>
    </citation>
    <scope>NUCLEOTIDE SEQUENCE [LARGE SCALE GENOMIC DNA]</scope>
    <source>
        <strain evidence="2">CGMCC 1.10971</strain>
    </source>
</reference>
<sequence>MFEWFLIAACAIAILFLFAVKTGQARETRRAELLRKQLNQGVGQSVRESINFSSLSVLPPPVERYLKHVLTDGQAMIKTVEMQQSGKLRTSTNNKKWYRFTSSQVISPFLTGFVWDAKVEMPLATHIRVHDSYYSGIGSGRVAFLSAFVVGSDNNIPELNSAALHRYLAEGVWNPTALLPQSGVTWSAIDDNSAVATLTHNNITVSLEFRFNSEGEVTGIFTPERFYRNSNGTYQAMPWEIQIDNYKVQDGMRVPFHAEVGWHIDGALELVWIGEVINTQYQFGS</sequence>
<proteinExistence type="predicted"/>
<dbReference type="Proteomes" id="UP000198623">
    <property type="component" value="Unassembled WGS sequence"/>
</dbReference>
<accession>A0A1I2THV2</accession>
<dbReference type="Pfam" id="PF21900">
    <property type="entry name" value="DUF6920"/>
    <property type="match status" value="1"/>
</dbReference>
<dbReference type="STRING" id="1045558.SAMN05216175_109168"/>
<keyword evidence="2" id="KW-1185">Reference proteome</keyword>
<dbReference type="EMBL" id="FOOU01000009">
    <property type="protein sequence ID" value="SFG61911.1"/>
    <property type="molecule type" value="Genomic_DNA"/>
</dbReference>
<organism evidence="1 2">
    <name type="scientific">Neptunomonas qingdaonensis</name>
    <dbReference type="NCBI Taxonomy" id="1045558"/>
    <lineage>
        <taxon>Bacteria</taxon>
        <taxon>Pseudomonadati</taxon>
        <taxon>Pseudomonadota</taxon>
        <taxon>Gammaproteobacteria</taxon>
        <taxon>Oceanospirillales</taxon>
        <taxon>Oceanospirillaceae</taxon>
        <taxon>Neptunomonas</taxon>
    </lineage>
</organism>
<evidence type="ECO:0000313" key="1">
    <source>
        <dbReference type="EMBL" id="SFG61911.1"/>
    </source>
</evidence>